<feature type="binding site" evidence="6">
    <location>
        <position position="282"/>
    </location>
    <ligand>
        <name>ATP</name>
        <dbReference type="ChEBI" id="CHEBI:30616"/>
    </ligand>
</feature>
<name>A0A074YC53_AURSE</name>
<dbReference type="SMART" id="SM00220">
    <property type="entry name" value="S_TKc"/>
    <property type="match status" value="1"/>
</dbReference>
<gene>
    <name evidence="9" type="ORF">AUEXF2481DRAFT_32877</name>
</gene>
<feature type="region of interest" description="Disordered" evidence="7">
    <location>
        <begin position="565"/>
        <end position="603"/>
    </location>
</feature>
<proteinExistence type="predicted"/>
<dbReference type="GO" id="GO:0004674">
    <property type="term" value="F:protein serine/threonine kinase activity"/>
    <property type="evidence" value="ECO:0007669"/>
    <property type="project" value="UniProtKB-KW"/>
</dbReference>
<dbReference type="RefSeq" id="XP_013340141.1">
    <property type="nucleotide sequence ID" value="XM_013484687.1"/>
</dbReference>
<evidence type="ECO:0000256" key="4">
    <source>
        <dbReference type="ARBA" id="ARBA00022777"/>
    </source>
</evidence>
<feature type="compositionally biased region" description="Polar residues" evidence="7">
    <location>
        <begin position="107"/>
        <end position="126"/>
    </location>
</feature>
<evidence type="ECO:0000259" key="8">
    <source>
        <dbReference type="PROSITE" id="PS50011"/>
    </source>
</evidence>
<feature type="compositionally biased region" description="Polar residues" evidence="7">
    <location>
        <begin position="175"/>
        <end position="199"/>
    </location>
</feature>
<dbReference type="InParanoid" id="A0A074YC53"/>
<dbReference type="STRING" id="1043005.A0A074YC53"/>
<keyword evidence="5 6" id="KW-0067">ATP-binding</keyword>
<evidence type="ECO:0000256" key="5">
    <source>
        <dbReference type="ARBA" id="ARBA00022840"/>
    </source>
</evidence>
<keyword evidence="3 6" id="KW-0547">Nucleotide-binding</keyword>
<evidence type="ECO:0000313" key="10">
    <source>
        <dbReference type="Proteomes" id="UP000030641"/>
    </source>
</evidence>
<accession>A0A074YC53</accession>
<dbReference type="PROSITE" id="PS00107">
    <property type="entry name" value="PROTEIN_KINASE_ATP"/>
    <property type="match status" value="1"/>
</dbReference>
<dbReference type="Gene3D" id="1.10.510.10">
    <property type="entry name" value="Transferase(Phosphotransferase) domain 1"/>
    <property type="match status" value="1"/>
</dbReference>
<dbReference type="PANTHER" id="PTHR24345:SF0">
    <property type="entry name" value="CELL CYCLE SERINE_THREONINE-PROTEIN KINASE CDC5_MSD2"/>
    <property type="match status" value="1"/>
</dbReference>
<dbReference type="HOGENOM" id="CLU_452670_0_0_1"/>
<dbReference type="InterPro" id="IPR000719">
    <property type="entry name" value="Prot_kinase_dom"/>
</dbReference>
<dbReference type="Proteomes" id="UP000030641">
    <property type="component" value="Unassembled WGS sequence"/>
</dbReference>
<dbReference type="FunCoup" id="A0A074YC53">
    <property type="interactions" value="227"/>
</dbReference>
<evidence type="ECO:0000313" key="9">
    <source>
        <dbReference type="EMBL" id="KEQ91707.1"/>
    </source>
</evidence>
<dbReference type="GeneID" id="25364728"/>
<keyword evidence="2" id="KW-0808">Transferase</keyword>
<dbReference type="AlphaFoldDB" id="A0A074YC53"/>
<keyword evidence="1" id="KW-0723">Serine/threonine-protein kinase</keyword>
<dbReference type="PROSITE" id="PS50011">
    <property type="entry name" value="PROTEIN_KINASE_DOM"/>
    <property type="match status" value="1"/>
</dbReference>
<sequence length="603" mass="67449">MVSDASASAGRVGTADFAAVAPESQLFAPSLPKSFSESDMEDPNAARGTDLADDQHLKAPSTTAGASKSGDVSDDSASSSVDSAATAPERSKSKSSGDAIFSILDASESNTGASTPNAMSTQSSKQGHLAVEDEEEDPGDRRIKFRSATDLEAAGRNPSTVEFQYRQHPRHTRNESFSSRRSGSTEMPRSQVKRSQTFQDDAPGLLPSFTQSADQGMGTRSRRLSTNIPNEFPIECCPLEKEFKTSSRMPLRRPKQIGEGGYACVKLMRRRGETPDHLYAVKQFRGRDSWETEDDYVKKVKSEYCIAKSCHHPNIIEPVRLCFSHGIWSEVMEYCHNGELFGLLEKKYLTINDKYCFFKQLLRGVDYLHNHGIAHRDLKPENIMLTRDGCVKIIDFGLSEIFSGPHPSFRIGMDVEAFKVDRVRYSQPAIFGSQPYISPEVMDAKDAYDPRGLDVWSCGINFLSMVFGVHPWVKATPDNTNYKKYLNGWNRWLKTHPDGNIEPGSDDYPDCGKLFHLLNSNSLERLVLRMLHPNPEKRITIAEALASDVVRRMDCCQRVSYEENAPTNVKHDHTPPAPLQKDSNPVKKWLHERKESSRSVSKK</sequence>
<dbReference type="InterPro" id="IPR008271">
    <property type="entry name" value="Ser/Thr_kinase_AS"/>
</dbReference>
<feature type="region of interest" description="Disordered" evidence="7">
    <location>
        <begin position="30"/>
        <end position="225"/>
    </location>
</feature>
<dbReference type="GO" id="GO:0005634">
    <property type="term" value="C:nucleus"/>
    <property type="evidence" value="ECO:0007669"/>
    <property type="project" value="TreeGrafter"/>
</dbReference>
<dbReference type="PANTHER" id="PTHR24345">
    <property type="entry name" value="SERINE/THREONINE-PROTEIN KINASE PLK"/>
    <property type="match status" value="1"/>
</dbReference>
<dbReference type="PROSITE" id="PS00108">
    <property type="entry name" value="PROTEIN_KINASE_ST"/>
    <property type="match status" value="1"/>
</dbReference>
<evidence type="ECO:0000256" key="3">
    <source>
        <dbReference type="ARBA" id="ARBA00022741"/>
    </source>
</evidence>
<organism evidence="9 10">
    <name type="scientific">Aureobasidium subglaciale (strain EXF-2481)</name>
    <name type="common">Aureobasidium pullulans var. subglaciale</name>
    <dbReference type="NCBI Taxonomy" id="1043005"/>
    <lineage>
        <taxon>Eukaryota</taxon>
        <taxon>Fungi</taxon>
        <taxon>Dikarya</taxon>
        <taxon>Ascomycota</taxon>
        <taxon>Pezizomycotina</taxon>
        <taxon>Dothideomycetes</taxon>
        <taxon>Dothideomycetidae</taxon>
        <taxon>Dothideales</taxon>
        <taxon>Saccotheciaceae</taxon>
        <taxon>Aureobasidium</taxon>
    </lineage>
</organism>
<dbReference type="InterPro" id="IPR011009">
    <property type="entry name" value="Kinase-like_dom_sf"/>
</dbReference>
<feature type="domain" description="Protein kinase" evidence="8">
    <location>
        <begin position="251"/>
        <end position="550"/>
    </location>
</feature>
<evidence type="ECO:0000256" key="2">
    <source>
        <dbReference type="ARBA" id="ARBA00022679"/>
    </source>
</evidence>
<dbReference type="GO" id="GO:0005524">
    <property type="term" value="F:ATP binding"/>
    <property type="evidence" value="ECO:0007669"/>
    <property type="project" value="UniProtKB-UniRule"/>
</dbReference>
<dbReference type="SUPFAM" id="SSF56112">
    <property type="entry name" value="Protein kinase-like (PK-like)"/>
    <property type="match status" value="1"/>
</dbReference>
<dbReference type="InterPro" id="IPR017441">
    <property type="entry name" value="Protein_kinase_ATP_BS"/>
</dbReference>
<feature type="compositionally biased region" description="Low complexity" evidence="7">
    <location>
        <begin position="64"/>
        <end position="85"/>
    </location>
</feature>
<reference evidence="9 10" key="1">
    <citation type="journal article" date="2014" name="BMC Genomics">
        <title>Genome sequencing of four Aureobasidium pullulans varieties: biotechnological potential, stress tolerance, and description of new species.</title>
        <authorList>
            <person name="Gostin Ar C."/>
            <person name="Ohm R.A."/>
            <person name="Kogej T."/>
            <person name="Sonjak S."/>
            <person name="Turk M."/>
            <person name="Zajc J."/>
            <person name="Zalar P."/>
            <person name="Grube M."/>
            <person name="Sun H."/>
            <person name="Han J."/>
            <person name="Sharma A."/>
            <person name="Chiniquy J."/>
            <person name="Ngan C.Y."/>
            <person name="Lipzen A."/>
            <person name="Barry K."/>
            <person name="Grigoriev I.V."/>
            <person name="Gunde-Cimerman N."/>
        </authorList>
    </citation>
    <scope>NUCLEOTIDE SEQUENCE [LARGE SCALE GENOMIC DNA]</scope>
    <source>
        <strain evidence="9 10">EXF-2481</strain>
    </source>
</reference>
<evidence type="ECO:0000256" key="1">
    <source>
        <dbReference type="ARBA" id="ARBA00022527"/>
    </source>
</evidence>
<evidence type="ECO:0000256" key="7">
    <source>
        <dbReference type="SAM" id="MobiDB-lite"/>
    </source>
</evidence>
<keyword evidence="10" id="KW-1185">Reference proteome</keyword>
<keyword evidence="4" id="KW-0418">Kinase</keyword>
<evidence type="ECO:0000256" key="6">
    <source>
        <dbReference type="PROSITE-ProRule" id="PRU10141"/>
    </source>
</evidence>
<dbReference type="OrthoDB" id="4062651at2759"/>
<protein>
    <recommendedName>
        <fullName evidence="8">Protein kinase domain-containing protein</fullName>
    </recommendedName>
</protein>
<dbReference type="OMA" id="HVMEFCT"/>
<dbReference type="Pfam" id="PF00069">
    <property type="entry name" value="Pkinase"/>
    <property type="match status" value="1"/>
</dbReference>
<dbReference type="EMBL" id="KL584776">
    <property type="protein sequence ID" value="KEQ91707.1"/>
    <property type="molecule type" value="Genomic_DNA"/>
</dbReference>